<organism evidence="9 10">
    <name type="scientific">Plebeiibacterium marinum</name>
    <dbReference type="NCBI Taxonomy" id="2992111"/>
    <lineage>
        <taxon>Bacteria</taxon>
        <taxon>Pseudomonadati</taxon>
        <taxon>Bacteroidota</taxon>
        <taxon>Bacteroidia</taxon>
        <taxon>Marinilabiliales</taxon>
        <taxon>Marinilabiliaceae</taxon>
        <taxon>Plebeiibacterium</taxon>
    </lineage>
</organism>
<sequence>MIKHYFKLALRNFKHNKLIFFGSLITVILCTLCISLLFTYVHNEFTMDGFHKRGDDIYVMTNKSSNNSQTRLIEVRKFFKFNSDNYPEIDEITSVMKYHQGDMKFAYQNHTYTSGGLVVDTSFFNVFDFKLTIGNEKTILSDPEALILTERFANKIFKDKNPIGQQVKVTSRSEKIYTVKAIAHNPPSNSSFEFDYIISTQSGEFHRSGADFILVNDGFDKDTFCEAIKNIGDSHFQFKESITGVMPFKEIYWDESNLVKDRFFSKKGDRKNIKVLFLIAAVIFIISLLNFSNLQIININDSLKTIGVNKIVGAGRRQIFFQKTIELELLVFVSVIILTVLFMVALPFFNELTEVTLNPAIWKIFVINLAILVSLVATSIIYPAFVYLRIPIITTLKNQISEVNQIVGRKIIVTAQFALSFVLLIASVVVIKQLNLMMDKDLGFYSDHILRVKMIQEPLLIESREEAMKQIKKAKENSQYVNNELQAHCAIKGFTQGNSPIEPFSMPWKKAEGQLDYTTQNGLSVNTEYSNLFGLQLVEGRFFEKGRDQQRGDKVVINEAAKKFWNIQDITRERLLNKYWSRNKSGGFQIIGVVRDFNFEHLSVKPQPLVMVYFDDIEADYFIHLDKGALNAGIEKVRELFVKNNPGQEFNYSFLSDEVGHLYHKEKRLSKIYVIFTIIALLISSLGMFTISLYDIRKRTKEIGVRKVNGATVSEILILLNQSFVKWVLLAFVIGSPIAYFLMDNWLKNFAYKTELSWWIFISSGVFTLGIVVLIVTWQSWKASTKNPVEALRYE</sequence>
<feature type="domain" description="ABC3 transporter permease C-terminal" evidence="7">
    <location>
        <begin position="278"/>
        <end position="382"/>
    </location>
</feature>
<evidence type="ECO:0000256" key="2">
    <source>
        <dbReference type="ARBA" id="ARBA00022475"/>
    </source>
</evidence>
<dbReference type="EMBL" id="JAPDPI010000002">
    <property type="protein sequence ID" value="MCW3804414.1"/>
    <property type="molecule type" value="Genomic_DNA"/>
</dbReference>
<comment type="subcellular location">
    <subcellularLocation>
        <location evidence="1">Cell membrane</location>
        <topology evidence="1">Multi-pass membrane protein</topology>
    </subcellularLocation>
</comment>
<keyword evidence="4 6" id="KW-1133">Transmembrane helix</keyword>
<feature type="transmembrane region" description="Helical" evidence="6">
    <location>
        <begin position="361"/>
        <end position="390"/>
    </location>
</feature>
<evidence type="ECO:0000313" key="9">
    <source>
        <dbReference type="EMBL" id="MCW3804414.1"/>
    </source>
</evidence>
<evidence type="ECO:0000313" key="10">
    <source>
        <dbReference type="Proteomes" id="UP001207408"/>
    </source>
</evidence>
<dbReference type="InterPro" id="IPR050250">
    <property type="entry name" value="Macrolide_Exporter_MacB"/>
</dbReference>
<feature type="transmembrane region" description="Helical" evidence="6">
    <location>
        <begin position="275"/>
        <end position="294"/>
    </location>
</feature>
<dbReference type="RefSeq" id="WP_301197635.1">
    <property type="nucleotide sequence ID" value="NZ_JAPDPI010000002.1"/>
</dbReference>
<keyword evidence="3 6" id="KW-0812">Transmembrane</keyword>
<keyword evidence="10" id="KW-1185">Reference proteome</keyword>
<evidence type="ECO:0000256" key="6">
    <source>
        <dbReference type="SAM" id="Phobius"/>
    </source>
</evidence>
<feature type="transmembrane region" description="Helical" evidence="6">
    <location>
        <begin position="20"/>
        <end position="41"/>
    </location>
</feature>
<evidence type="ECO:0000256" key="3">
    <source>
        <dbReference type="ARBA" id="ARBA00022692"/>
    </source>
</evidence>
<feature type="transmembrane region" description="Helical" evidence="6">
    <location>
        <begin position="724"/>
        <end position="743"/>
    </location>
</feature>
<comment type="caution">
    <text evidence="9">The sequence shown here is derived from an EMBL/GenBank/DDBJ whole genome shotgun (WGS) entry which is preliminary data.</text>
</comment>
<dbReference type="GO" id="GO:0005886">
    <property type="term" value="C:plasma membrane"/>
    <property type="evidence" value="ECO:0007669"/>
    <property type="project" value="UniProtKB-SubCell"/>
</dbReference>
<gene>
    <name evidence="9" type="ORF">OM074_02190</name>
</gene>
<evidence type="ECO:0000256" key="4">
    <source>
        <dbReference type="ARBA" id="ARBA00022989"/>
    </source>
</evidence>
<name>A0AAE3SII1_9BACT</name>
<dbReference type="GO" id="GO:0022857">
    <property type="term" value="F:transmembrane transporter activity"/>
    <property type="evidence" value="ECO:0007669"/>
    <property type="project" value="TreeGrafter"/>
</dbReference>
<dbReference type="Pfam" id="PF02687">
    <property type="entry name" value="FtsX"/>
    <property type="match status" value="2"/>
</dbReference>
<evidence type="ECO:0000259" key="7">
    <source>
        <dbReference type="Pfam" id="PF02687"/>
    </source>
</evidence>
<keyword evidence="5 6" id="KW-0472">Membrane</keyword>
<feature type="domain" description="MacB-like periplasmic core" evidence="8">
    <location>
        <begin position="22"/>
        <end position="229"/>
    </location>
</feature>
<dbReference type="PANTHER" id="PTHR30572:SF18">
    <property type="entry name" value="ABC-TYPE MACROLIDE FAMILY EXPORT SYSTEM PERMEASE COMPONENT 2"/>
    <property type="match status" value="1"/>
</dbReference>
<feature type="transmembrane region" description="Helical" evidence="6">
    <location>
        <begin position="758"/>
        <end position="778"/>
    </location>
</feature>
<protein>
    <submittedName>
        <fullName evidence="9">ABC transporter permease</fullName>
    </submittedName>
</protein>
<dbReference type="InterPro" id="IPR003838">
    <property type="entry name" value="ABC3_permease_C"/>
</dbReference>
<feature type="transmembrane region" description="Helical" evidence="6">
    <location>
        <begin position="327"/>
        <end position="349"/>
    </location>
</feature>
<dbReference type="Proteomes" id="UP001207408">
    <property type="component" value="Unassembled WGS sequence"/>
</dbReference>
<evidence type="ECO:0000256" key="5">
    <source>
        <dbReference type="ARBA" id="ARBA00023136"/>
    </source>
</evidence>
<dbReference type="PANTHER" id="PTHR30572">
    <property type="entry name" value="MEMBRANE COMPONENT OF TRANSPORTER-RELATED"/>
    <property type="match status" value="1"/>
</dbReference>
<evidence type="ECO:0000256" key="1">
    <source>
        <dbReference type="ARBA" id="ARBA00004651"/>
    </source>
</evidence>
<keyword evidence="2" id="KW-1003">Cell membrane</keyword>
<dbReference type="InterPro" id="IPR025857">
    <property type="entry name" value="MacB_PCD"/>
</dbReference>
<dbReference type="Pfam" id="PF12704">
    <property type="entry name" value="MacB_PCD"/>
    <property type="match status" value="1"/>
</dbReference>
<reference evidence="9" key="1">
    <citation type="submission" date="2022-10" db="EMBL/GenBank/DDBJ databases">
        <authorList>
            <person name="Yu W.X."/>
        </authorList>
    </citation>
    <scope>NUCLEOTIDE SEQUENCE</scope>
    <source>
        <strain evidence="9">D04</strain>
    </source>
</reference>
<feature type="transmembrane region" description="Helical" evidence="6">
    <location>
        <begin position="672"/>
        <end position="694"/>
    </location>
</feature>
<proteinExistence type="predicted"/>
<dbReference type="AlphaFoldDB" id="A0AAE3SII1"/>
<feature type="domain" description="ABC3 transporter permease C-terminal" evidence="7">
    <location>
        <begin position="675"/>
        <end position="788"/>
    </location>
</feature>
<feature type="transmembrane region" description="Helical" evidence="6">
    <location>
        <begin position="411"/>
        <end position="431"/>
    </location>
</feature>
<accession>A0AAE3SII1</accession>
<evidence type="ECO:0000259" key="8">
    <source>
        <dbReference type="Pfam" id="PF12704"/>
    </source>
</evidence>